<dbReference type="PANTHER" id="PTHR33434:SF2">
    <property type="entry name" value="FATTY ACID-BINDING PROTEIN TM_1468"/>
    <property type="match status" value="1"/>
</dbReference>
<dbReference type="Proteomes" id="UP000323664">
    <property type="component" value="Unassembled WGS sequence"/>
</dbReference>
<protein>
    <submittedName>
        <fullName evidence="2">DegV family protein</fullName>
    </submittedName>
</protein>
<dbReference type="PANTHER" id="PTHR33434">
    <property type="entry name" value="DEGV DOMAIN-CONTAINING PROTEIN DR_1986-RELATED"/>
    <property type="match status" value="1"/>
</dbReference>
<keyword evidence="1" id="KW-0446">Lipid-binding</keyword>
<dbReference type="Gene3D" id="3.30.1180.10">
    <property type="match status" value="1"/>
</dbReference>
<dbReference type="AlphaFoldDB" id="A0A5M9X1T6"/>
<dbReference type="Gene3D" id="3.40.50.10170">
    <property type="match status" value="1"/>
</dbReference>
<reference evidence="2 3" key="1">
    <citation type="journal article" date="2019" name="J. Ind. Microbiol. Biotechnol.">
        <title>Paenibacillus amylolyticus 27C64 has a diverse set of carbohydrate-active enzymes and complete pectin deconstruction system.</title>
        <authorList>
            <person name="Keggi C."/>
            <person name="Doran-Peterson J."/>
        </authorList>
    </citation>
    <scope>NUCLEOTIDE SEQUENCE [LARGE SCALE GENOMIC DNA]</scope>
    <source>
        <strain evidence="2 3">27C64</strain>
    </source>
</reference>
<gene>
    <name evidence="2" type="ORF">EC604_28825</name>
</gene>
<sequence length="290" mass="32559">MSKVRIFVDSISDIPEEWIDKYKIGIIPLYIVFQEDSYLDIEINVHDMYNKVEMNGQLPQTSTPTPADFFKAFRPVIENGEDVLYISVSSHLSSTYQNAVTASREFPPGRVTVVDSLNVSAGTAMMVLLATQFTSEGKSAIGIAESLETIRDEIQLNVVVNNLDYLHKGGRLSNLKNLLGNMLKIRPVLYVSHGRVLSGVKYRGNKQRILKKLLSSILSQIHRIDHDHIIIAQTLEKETAEWIRNVILDETSIKKVHIIEGGCAIRSHSGLHSIAISFILKSEPLVHTQR</sequence>
<organism evidence="2 3">
    <name type="scientific">Paenibacillus amylolyticus</name>
    <dbReference type="NCBI Taxonomy" id="1451"/>
    <lineage>
        <taxon>Bacteria</taxon>
        <taxon>Bacillati</taxon>
        <taxon>Bacillota</taxon>
        <taxon>Bacilli</taxon>
        <taxon>Bacillales</taxon>
        <taxon>Paenibacillaceae</taxon>
        <taxon>Paenibacillus</taxon>
    </lineage>
</organism>
<evidence type="ECO:0000313" key="3">
    <source>
        <dbReference type="Proteomes" id="UP000323664"/>
    </source>
</evidence>
<dbReference type="OrthoDB" id="9780660at2"/>
<dbReference type="GO" id="GO:0008289">
    <property type="term" value="F:lipid binding"/>
    <property type="evidence" value="ECO:0007669"/>
    <property type="project" value="UniProtKB-KW"/>
</dbReference>
<dbReference type="InterPro" id="IPR050270">
    <property type="entry name" value="DegV_domain_contain"/>
</dbReference>
<dbReference type="NCBIfam" id="TIGR00762">
    <property type="entry name" value="DegV"/>
    <property type="match status" value="1"/>
</dbReference>
<dbReference type="EMBL" id="RIAS01000032">
    <property type="protein sequence ID" value="KAA8787831.1"/>
    <property type="molecule type" value="Genomic_DNA"/>
</dbReference>
<proteinExistence type="predicted"/>
<name>A0A5M9X1T6_PAEAM</name>
<dbReference type="PROSITE" id="PS51482">
    <property type="entry name" value="DEGV"/>
    <property type="match status" value="1"/>
</dbReference>
<dbReference type="Pfam" id="PF02645">
    <property type="entry name" value="DegV"/>
    <property type="match status" value="1"/>
</dbReference>
<evidence type="ECO:0000313" key="2">
    <source>
        <dbReference type="EMBL" id="KAA8787831.1"/>
    </source>
</evidence>
<accession>A0A5M9X1T6</accession>
<dbReference type="SUPFAM" id="SSF82549">
    <property type="entry name" value="DAK1/DegV-like"/>
    <property type="match status" value="1"/>
</dbReference>
<evidence type="ECO:0000256" key="1">
    <source>
        <dbReference type="ARBA" id="ARBA00023121"/>
    </source>
</evidence>
<dbReference type="InterPro" id="IPR043168">
    <property type="entry name" value="DegV_C"/>
</dbReference>
<dbReference type="RefSeq" id="WP_123067419.1">
    <property type="nucleotide sequence ID" value="NZ_RIAS01000032.1"/>
</dbReference>
<dbReference type="InterPro" id="IPR003797">
    <property type="entry name" value="DegV"/>
</dbReference>
<comment type="caution">
    <text evidence="2">The sequence shown here is derived from an EMBL/GenBank/DDBJ whole genome shotgun (WGS) entry which is preliminary data.</text>
</comment>